<dbReference type="InterPro" id="IPR001650">
    <property type="entry name" value="Helicase_C-like"/>
</dbReference>
<evidence type="ECO:0000256" key="1">
    <source>
        <dbReference type="ARBA" id="ARBA00006637"/>
    </source>
</evidence>
<comment type="catalytic activity">
    <reaction evidence="9">
        <text>ATP + H2O = ADP + phosphate + H(+)</text>
        <dbReference type="Rhea" id="RHEA:13065"/>
        <dbReference type="ChEBI" id="CHEBI:15377"/>
        <dbReference type="ChEBI" id="CHEBI:15378"/>
        <dbReference type="ChEBI" id="CHEBI:30616"/>
        <dbReference type="ChEBI" id="CHEBI:43474"/>
        <dbReference type="ChEBI" id="CHEBI:456216"/>
        <dbReference type="EC" id="5.6.2.4"/>
    </reaction>
</comment>
<evidence type="ECO:0000256" key="9">
    <source>
        <dbReference type="ARBA" id="ARBA00048988"/>
    </source>
</evidence>
<gene>
    <name evidence="12" type="ORF">SAMN05720606_11633</name>
</gene>
<dbReference type="InterPro" id="IPR006935">
    <property type="entry name" value="Helicase/UvrB_N"/>
</dbReference>
<keyword evidence="3" id="KW-0378">Hydrolase</keyword>
<protein>
    <recommendedName>
        <fullName evidence="8">DNA 3'-5' helicase</fullName>
        <ecNumber evidence="8">5.6.2.4</ecNumber>
    </recommendedName>
</protein>
<evidence type="ECO:0000256" key="3">
    <source>
        <dbReference type="ARBA" id="ARBA00022801"/>
    </source>
</evidence>
<feature type="domain" description="Helicase C-terminal" evidence="11">
    <location>
        <begin position="428"/>
        <end position="575"/>
    </location>
</feature>
<evidence type="ECO:0000256" key="4">
    <source>
        <dbReference type="ARBA" id="ARBA00022806"/>
    </source>
</evidence>
<dbReference type="EMBL" id="FMVM01000016">
    <property type="protein sequence ID" value="SCZ01950.1"/>
    <property type="molecule type" value="Genomic_DNA"/>
</dbReference>
<evidence type="ECO:0000313" key="12">
    <source>
        <dbReference type="EMBL" id="SCZ01950.1"/>
    </source>
</evidence>
<evidence type="ECO:0000256" key="6">
    <source>
        <dbReference type="ARBA" id="ARBA00023235"/>
    </source>
</evidence>
<dbReference type="PROSITE" id="PS51194">
    <property type="entry name" value="HELICASE_CTER"/>
    <property type="match status" value="1"/>
</dbReference>
<evidence type="ECO:0000259" key="10">
    <source>
        <dbReference type="PROSITE" id="PS51192"/>
    </source>
</evidence>
<accession>A0A1G5KPB0</accession>
<dbReference type="Pfam" id="PF16203">
    <property type="entry name" value="ERCC3_RAD25_C"/>
    <property type="match status" value="1"/>
</dbReference>
<dbReference type="Pfam" id="PF04851">
    <property type="entry name" value="ResIII"/>
    <property type="match status" value="1"/>
</dbReference>
<dbReference type="SMART" id="SM00490">
    <property type="entry name" value="HELICc"/>
    <property type="match status" value="1"/>
</dbReference>
<dbReference type="Proteomes" id="UP000198538">
    <property type="component" value="Unassembled WGS sequence"/>
</dbReference>
<dbReference type="PANTHER" id="PTHR11274">
    <property type="entry name" value="RAD25/XP-B DNA REPAIR HELICASE"/>
    <property type="match status" value="1"/>
</dbReference>
<dbReference type="RefSeq" id="WP_420848954.1">
    <property type="nucleotide sequence ID" value="NZ_FMVM01000016.1"/>
</dbReference>
<dbReference type="InterPro" id="IPR032438">
    <property type="entry name" value="ERCC3_RAD25_C"/>
</dbReference>
<dbReference type="PROSITE" id="PS51192">
    <property type="entry name" value="HELICASE_ATP_BIND_1"/>
    <property type="match status" value="1"/>
</dbReference>
<evidence type="ECO:0000256" key="7">
    <source>
        <dbReference type="ARBA" id="ARBA00034617"/>
    </source>
</evidence>
<feature type="domain" description="Helicase ATP-binding" evidence="10">
    <location>
        <begin position="217"/>
        <end position="373"/>
    </location>
</feature>
<dbReference type="InterPro" id="IPR014001">
    <property type="entry name" value="Helicase_ATP-bd"/>
</dbReference>
<dbReference type="STRING" id="582692.SAMN05720606_11633"/>
<keyword evidence="5" id="KW-0067">ATP-binding</keyword>
<sequence>MEMFNPQGACIVQRDFTVLLEVGHPEFETARAELSMYAELVKTPATFHTYRITPLSLWNAAALGWNSEWVIKCLEKVSRWNVPAALTQDVCRIMEQYGKLKLHAEPDHSKMRLTCEDEQLLDDLSDIKSISAFRMERTSVNELVLSGEKRGLLKRELTRLGYPVLDYAGYRKGSELSFGWRPNITESTTSMSSRCGEGKRATFALRPYQQKAVDAFQDGEGVGGSGLLVLPCGAGKTIIGMAVLERLQCECLILTSNTTSVRQWIQEIQDKTTINAEQIGEYSGQKKQVKPVTVATYQILTHRKSKAADFTHIHLLQERKWGLIIYDEVHLLPAPVFRATADIQATRRLGLTATLVREDGCEQDVFSLIGPKLYDMPWKELEQQGWIAEVKCQEVRVPLSPELRSTYVQAEGKHQFRLAAENPAKLKVVKRLLERHQNLPTLVIGQYLDQLEMIAREIDAPLISGSMPQQERIHWFSAFRKGEIRTIVVSKVANFAVDLPDAAVALEISGSFGSRQEEAQRLGRILRPKAGENKAYFYALVSENSKEQEFALNRQMFLVEQGYEYAIVHEQDKVH</sequence>
<organism evidence="12 13">
    <name type="scientific">Paenibacillus polysaccharolyticus</name>
    <dbReference type="NCBI Taxonomy" id="582692"/>
    <lineage>
        <taxon>Bacteria</taxon>
        <taxon>Bacillati</taxon>
        <taxon>Bacillota</taxon>
        <taxon>Bacilli</taxon>
        <taxon>Bacillales</taxon>
        <taxon>Paenibacillaceae</taxon>
        <taxon>Paenibacillus</taxon>
    </lineage>
</organism>
<dbReference type="Gene3D" id="3.40.50.300">
    <property type="entry name" value="P-loop containing nucleotide triphosphate hydrolases"/>
    <property type="match status" value="2"/>
</dbReference>
<dbReference type="GO" id="GO:0005524">
    <property type="term" value="F:ATP binding"/>
    <property type="evidence" value="ECO:0007669"/>
    <property type="project" value="UniProtKB-KW"/>
</dbReference>
<proteinExistence type="inferred from homology"/>
<dbReference type="SMART" id="SM00487">
    <property type="entry name" value="DEXDc"/>
    <property type="match status" value="1"/>
</dbReference>
<dbReference type="NCBIfam" id="NF045503">
    <property type="entry name" value="repair_heli_XPB"/>
    <property type="match status" value="1"/>
</dbReference>
<dbReference type="Pfam" id="PF13625">
    <property type="entry name" value="Helicase_C_3"/>
    <property type="match status" value="1"/>
</dbReference>
<dbReference type="InterPro" id="IPR032830">
    <property type="entry name" value="XPB/Ssl2_N"/>
</dbReference>
<dbReference type="EC" id="5.6.2.4" evidence="8"/>
<evidence type="ECO:0000256" key="2">
    <source>
        <dbReference type="ARBA" id="ARBA00022741"/>
    </source>
</evidence>
<evidence type="ECO:0000256" key="5">
    <source>
        <dbReference type="ARBA" id="ARBA00022840"/>
    </source>
</evidence>
<keyword evidence="13" id="KW-1185">Reference proteome</keyword>
<dbReference type="PANTHER" id="PTHR11274:SF0">
    <property type="entry name" value="GENERAL TRANSCRIPTION AND DNA REPAIR FACTOR IIH HELICASE SUBUNIT XPB"/>
    <property type="match status" value="1"/>
</dbReference>
<dbReference type="CDD" id="cd18789">
    <property type="entry name" value="SF2_C_XPB"/>
    <property type="match status" value="1"/>
</dbReference>
<dbReference type="InterPro" id="IPR050615">
    <property type="entry name" value="ATP-dep_DNA_Helicase"/>
</dbReference>
<comment type="catalytic activity">
    <reaction evidence="7">
        <text>Couples ATP hydrolysis with the unwinding of duplex DNA by translocating in the 3'-5' direction.</text>
        <dbReference type="EC" id="5.6.2.4"/>
    </reaction>
</comment>
<dbReference type="GO" id="GO:0043138">
    <property type="term" value="F:3'-5' DNA helicase activity"/>
    <property type="evidence" value="ECO:0007669"/>
    <property type="project" value="UniProtKB-EC"/>
</dbReference>
<keyword evidence="2" id="KW-0547">Nucleotide-binding</keyword>
<reference evidence="13" key="1">
    <citation type="submission" date="2016-10" db="EMBL/GenBank/DDBJ databases">
        <authorList>
            <person name="Varghese N."/>
            <person name="Submissions S."/>
        </authorList>
    </citation>
    <scope>NUCLEOTIDE SEQUENCE [LARGE SCALE GENOMIC DNA]</scope>
    <source>
        <strain evidence="13">BL9</strain>
    </source>
</reference>
<dbReference type="AlphaFoldDB" id="A0A1G5KPB0"/>
<dbReference type="GO" id="GO:0016787">
    <property type="term" value="F:hydrolase activity"/>
    <property type="evidence" value="ECO:0007669"/>
    <property type="project" value="UniProtKB-KW"/>
</dbReference>
<dbReference type="GO" id="GO:0003677">
    <property type="term" value="F:DNA binding"/>
    <property type="evidence" value="ECO:0007669"/>
    <property type="project" value="InterPro"/>
</dbReference>
<evidence type="ECO:0000259" key="11">
    <source>
        <dbReference type="PROSITE" id="PS51194"/>
    </source>
</evidence>
<dbReference type="SUPFAM" id="SSF52540">
    <property type="entry name" value="P-loop containing nucleoside triphosphate hydrolases"/>
    <property type="match status" value="2"/>
</dbReference>
<comment type="similarity">
    <text evidence="1">Belongs to the helicase family. RAD25/XPB subfamily.</text>
</comment>
<dbReference type="PRINTS" id="PR00851">
    <property type="entry name" value="XRODRMPGMNTB"/>
</dbReference>
<name>A0A1G5KPB0_9BACL</name>
<evidence type="ECO:0000313" key="13">
    <source>
        <dbReference type="Proteomes" id="UP000198538"/>
    </source>
</evidence>
<evidence type="ECO:0000256" key="8">
    <source>
        <dbReference type="ARBA" id="ARBA00034808"/>
    </source>
</evidence>
<keyword evidence="4" id="KW-0347">Helicase</keyword>
<dbReference type="InterPro" id="IPR027417">
    <property type="entry name" value="P-loop_NTPase"/>
</dbReference>
<keyword evidence="6" id="KW-0413">Isomerase</keyword>